<feature type="compositionally biased region" description="Acidic residues" evidence="1">
    <location>
        <begin position="125"/>
        <end position="139"/>
    </location>
</feature>
<dbReference type="EMBL" id="KK107459">
    <property type="protein sequence ID" value="EZA50375.1"/>
    <property type="molecule type" value="Genomic_DNA"/>
</dbReference>
<feature type="region of interest" description="Disordered" evidence="1">
    <location>
        <begin position="118"/>
        <end position="181"/>
    </location>
</feature>
<organism evidence="2 3">
    <name type="scientific">Ooceraea biroi</name>
    <name type="common">Clonal raider ant</name>
    <name type="synonym">Cerapachys biroi</name>
    <dbReference type="NCBI Taxonomy" id="2015173"/>
    <lineage>
        <taxon>Eukaryota</taxon>
        <taxon>Metazoa</taxon>
        <taxon>Ecdysozoa</taxon>
        <taxon>Arthropoda</taxon>
        <taxon>Hexapoda</taxon>
        <taxon>Insecta</taxon>
        <taxon>Pterygota</taxon>
        <taxon>Neoptera</taxon>
        <taxon>Endopterygota</taxon>
        <taxon>Hymenoptera</taxon>
        <taxon>Apocrita</taxon>
        <taxon>Aculeata</taxon>
        <taxon>Formicoidea</taxon>
        <taxon>Formicidae</taxon>
        <taxon>Dorylinae</taxon>
        <taxon>Ooceraea</taxon>
    </lineage>
</organism>
<keyword evidence="3" id="KW-1185">Reference proteome</keyword>
<gene>
    <name evidence="2" type="ORF">X777_11186</name>
</gene>
<proteinExistence type="predicted"/>
<dbReference type="AlphaFoldDB" id="A0A026W2R4"/>
<feature type="region of interest" description="Disordered" evidence="1">
    <location>
        <begin position="1"/>
        <end position="28"/>
    </location>
</feature>
<sequence>HSPSRSSPKFPQPIFLPTRKFGPTMSTPDDADDMTLCRECTFESRAPLLPREVRFATSWSRSEPRAPSSLSLPSRFCISYRPLSTIAARIIIDTPTRIRSETGCARVTGAIFHRTCTRRAGHGDNDDDDDDNDNDDDNVEFPQAEKGTRGRGVYCIGRGKEGRAGGGDDGGGRRGYAEGAG</sequence>
<evidence type="ECO:0000256" key="1">
    <source>
        <dbReference type="SAM" id="MobiDB-lite"/>
    </source>
</evidence>
<feature type="non-terminal residue" evidence="2">
    <location>
        <position position="1"/>
    </location>
</feature>
<dbReference type="Proteomes" id="UP000053097">
    <property type="component" value="Unassembled WGS sequence"/>
</dbReference>
<evidence type="ECO:0000313" key="2">
    <source>
        <dbReference type="EMBL" id="EZA50375.1"/>
    </source>
</evidence>
<name>A0A026W2R4_OOCBI</name>
<reference evidence="2 3" key="1">
    <citation type="journal article" date="2014" name="Curr. Biol.">
        <title>The genome of the clonal raider ant Cerapachys biroi.</title>
        <authorList>
            <person name="Oxley P.R."/>
            <person name="Ji L."/>
            <person name="Fetter-Pruneda I."/>
            <person name="McKenzie S.K."/>
            <person name="Li C."/>
            <person name="Hu H."/>
            <person name="Zhang G."/>
            <person name="Kronauer D.J."/>
        </authorList>
    </citation>
    <scope>NUCLEOTIDE SEQUENCE [LARGE SCALE GENOMIC DNA]</scope>
</reference>
<protein>
    <submittedName>
        <fullName evidence="2">Uncharacterized protein</fullName>
    </submittedName>
</protein>
<accession>A0A026W2R4</accession>
<feature type="compositionally biased region" description="Basic and acidic residues" evidence="1">
    <location>
        <begin position="170"/>
        <end position="181"/>
    </location>
</feature>
<evidence type="ECO:0000313" key="3">
    <source>
        <dbReference type="Proteomes" id="UP000053097"/>
    </source>
</evidence>